<gene>
    <name evidence="2" type="ORF">AMORRO_LOCUS12666</name>
</gene>
<organism evidence="2 3">
    <name type="scientific">Acaulospora morrowiae</name>
    <dbReference type="NCBI Taxonomy" id="94023"/>
    <lineage>
        <taxon>Eukaryota</taxon>
        <taxon>Fungi</taxon>
        <taxon>Fungi incertae sedis</taxon>
        <taxon>Mucoromycota</taxon>
        <taxon>Glomeromycotina</taxon>
        <taxon>Glomeromycetes</taxon>
        <taxon>Diversisporales</taxon>
        <taxon>Acaulosporaceae</taxon>
        <taxon>Acaulospora</taxon>
    </lineage>
</organism>
<keyword evidence="3" id="KW-1185">Reference proteome</keyword>
<accession>A0A9N9N7V4</accession>
<name>A0A9N9N7V4_9GLOM</name>
<reference evidence="2" key="1">
    <citation type="submission" date="2021-06" db="EMBL/GenBank/DDBJ databases">
        <authorList>
            <person name="Kallberg Y."/>
            <person name="Tangrot J."/>
            <person name="Rosling A."/>
        </authorList>
    </citation>
    <scope>NUCLEOTIDE SEQUENCE</scope>
    <source>
        <strain evidence="2">CL551</strain>
    </source>
</reference>
<sequence length="158" mass="18458">MTEYLDKTKSKDWTILGILKFARSKSSLSVATINDFKEELYAILQSYHDKCNIHINSKNKATKILSNFNSLFSTAEVRQFIKDLEYHEEARINVTSTYTATVLRDQQENQILIDQLRETFNSEKGKEREKSIRPLDVEDDDHSYKRQCKDEGLSDLIE</sequence>
<dbReference type="Proteomes" id="UP000789342">
    <property type="component" value="Unassembled WGS sequence"/>
</dbReference>
<dbReference type="EMBL" id="CAJVPV010019318">
    <property type="protein sequence ID" value="CAG8710657.1"/>
    <property type="molecule type" value="Genomic_DNA"/>
</dbReference>
<dbReference type="AlphaFoldDB" id="A0A9N9N7V4"/>
<evidence type="ECO:0000313" key="3">
    <source>
        <dbReference type="Proteomes" id="UP000789342"/>
    </source>
</evidence>
<protein>
    <submittedName>
        <fullName evidence="2">1459_t:CDS:1</fullName>
    </submittedName>
</protein>
<evidence type="ECO:0000256" key="1">
    <source>
        <dbReference type="SAM" id="MobiDB-lite"/>
    </source>
</evidence>
<comment type="caution">
    <text evidence="2">The sequence shown here is derived from an EMBL/GenBank/DDBJ whole genome shotgun (WGS) entry which is preliminary data.</text>
</comment>
<proteinExistence type="predicted"/>
<feature type="non-terminal residue" evidence="2">
    <location>
        <position position="1"/>
    </location>
</feature>
<dbReference type="OrthoDB" id="2415932at2759"/>
<evidence type="ECO:0000313" key="2">
    <source>
        <dbReference type="EMBL" id="CAG8710657.1"/>
    </source>
</evidence>
<feature type="region of interest" description="Disordered" evidence="1">
    <location>
        <begin position="122"/>
        <end position="144"/>
    </location>
</feature>